<protein>
    <recommendedName>
        <fullName evidence="3">SAP domain-containing protein</fullName>
    </recommendedName>
</protein>
<keyword evidence="5" id="KW-1185">Reference proteome</keyword>
<dbReference type="AlphaFoldDB" id="A0AAV1IDK4"/>
<evidence type="ECO:0000256" key="2">
    <source>
        <dbReference type="SAM" id="MobiDB-lite"/>
    </source>
</evidence>
<feature type="region of interest" description="Disordered" evidence="2">
    <location>
        <begin position="564"/>
        <end position="622"/>
    </location>
</feature>
<evidence type="ECO:0000313" key="5">
    <source>
        <dbReference type="Proteomes" id="UP001314263"/>
    </source>
</evidence>
<feature type="region of interest" description="Disordered" evidence="2">
    <location>
        <begin position="146"/>
        <end position="188"/>
    </location>
</feature>
<feature type="region of interest" description="Disordered" evidence="2">
    <location>
        <begin position="804"/>
        <end position="851"/>
    </location>
</feature>
<name>A0AAV1IDK4_9CHLO</name>
<feature type="compositionally biased region" description="Polar residues" evidence="2">
    <location>
        <begin position="439"/>
        <end position="450"/>
    </location>
</feature>
<dbReference type="InterPro" id="IPR036361">
    <property type="entry name" value="SAP_dom_sf"/>
</dbReference>
<feature type="compositionally biased region" description="Basic and acidic residues" evidence="2">
    <location>
        <begin position="414"/>
        <end position="432"/>
    </location>
</feature>
<feature type="region of interest" description="Disordered" evidence="2">
    <location>
        <begin position="726"/>
        <end position="750"/>
    </location>
</feature>
<feature type="region of interest" description="Disordered" evidence="2">
    <location>
        <begin position="351"/>
        <end position="450"/>
    </location>
</feature>
<dbReference type="PROSITE" id="PS50800">
    <property type="entry name" value="SAP"/>
    <property type="match status" value="2"/>
</dbReference>
<evidence type="ECO:0000259" key="3">
    <source>
        <dbReference type="PROSITE" id="PS50800"/>
    </source>
</evidence>
<feature type="region of interest" description="Disordered" evidence="2">
    <location>
        <begin position="229"/>
        <end position="310"/>
    </location>
</feature>
<feature type="compositionally biased region" description="Polar residues" evidence="2">
    <location>
        <begin position="253"/>
        <end position="262"/>
    </location>
</feature>
<sequence>MLSHTSAPTPRTCGPQPHGGHFRHALHGAPPRLALGLSSYRATAGNLTDRTDPTRTSGLTPGMTKTALRKMLKAELEDEMKLLSLDTQGTKQDLVGRVHAYLSTDQALASLKSGDEERSAAPEGWLFEAEGADTDLPPDIEALLEQQAQQQVESSSNSGLQEKSEGEDPLTYGQEYTPDQLEGLPKKELQSRLTLRGLAKSGTKAELAQRLHAALSEEQEAVLQDQLEAQDELQRQFEESMMSPASRLETEEQQGVSQSVSDPENDSTHEWPEDDEAEYQSPEDDGELSFEDTEAAGATLGSVRDQEGNVLMGRFNRPRIMMDMFEHQGTKAAELAGEDYAAANRGAGEAAYSQGMNGEGSTFQQHSRVPLDSQDGEDTDAAVEDEDLFGTDNELEDGFSMAPDQGDGFDSDAEERLEREAELKRMLSEDQRAAGGYNSHRNYQNLSARSPDTIDEEFGVLDAIISQEPAESPSDPYPTPLSQGPRLAVSQANPVTSQAANTLSRRVPTGQESPSQSAAAAIVASQGTSSLDFGTAKDWMASRLPEAARLGITADQLIPEPTAFLAPAPEAEASISSTAGSDLSGVAGAVDEADVGSMQAAAEQPQWPTNAPTPMPQGEEDDEADWLAAGLAASRLDTDLLDELVESVLGEPDAPAEQAAAEQLLNMEADVHDRLDGVSAEASEAAVMASEDELLGDSAEAGTSSTGRSSSVDENQVLWSSAAAAEALAGADGEQTASVPGIPLPEDPLHSIDTVLEAADSVAATAAQETSMTAAMPDQGSEFDELLVKAASEELTAEALEAGLDLSEGSQHGIGLSEAGSDEAHEADLEASEGSQQNSTLEPAPSPFSPALNQAQTDLAEAQHSSIAEGQLDSTIKEISEAVADESATPGERLPLDIPLADAAADAPASSTAASSGSQADASESSAADSPSVNSISLMGNQQELTALRAEMAQKQSALAELQGQVAAVGRSSEGNAAQIAALQEAMAGLQSQRLDLQRADLSGRLAVLQDIAAQASLSGAAKDDLQQQLQSMRDEMSQLEADLSTRDMEAANLSRKLAHARAKLGDPGAAPPANGIGQTSVPGAMHARLGLGKDLDLSVKHSSDSTVAKAPLGIDTNLASKMKGKKENVQPGTLVAAGLVEAFKAIGGMFNRSKRAGNKPETSEHDSGTQP</sequence>
<feature type="region of interest" description="Disordered" evidence="2">
    <location>
        <begin position="675"/>
        <end position="714"/>
    </location>
</feature>
<feature type="region of interest" description="Disordered" evidence="2">
    <location>
        <begin position="1151"/>
        <end position="1172"/>
    </location>
</feature>
<reference evidence="4 5" key="1">
    <citation type="submission" date="2023-10" db="EMBL/GenBank/DDBJ databases">
        <authorList>
            <person name="Maclean D."/>
            <person name="Macfadyen A."/>
        </authorList>
    </citation>
    <scope>NUCLEOTIDE SEQUENCE [LARGE SCALE GENOMIC DNA]</scope>
</reference>
<feature type="domain" description="SAP" evidence="3">
    <location>
        <begin position="181"/>
        <end position="215"/>
    </location>
</feature>
<feature type="compositionally biased region" description="Low complexity" evidence="2">
    <location>
        <begin position="678"/>
        <end position="689"/>
    </location>
</feature>
<dbReference type="SMART" id="SM00513">
    <property type="entry name" value="SAP"/>
    <property type="match status" value="2"/>
</dbReference>
<accession>A0AAV1IDK4</accession>
<keyword evidence="1" id="KW-0175">Coiled coil</keyword>
<feature type="compositionally biased region" description="Polar residues" evidence="2">
    <location>
        <begin position="490"/>
        <end position="504"/>
    </location>
</feature>
<feature type="compositionally biased region" description="Acidic residues" evidence="2">
    <location>
        <begin position="272"/>
        <end position="294"/>
    </location>
</feature>
<dbReference type="InterPro" id="IPR003034">
    <property type="entry name" value="SAP_dom"/>
</dbReference>
<feature type="compositionally biased region" description="Polar residues" evidence="2">
    <location>
        <begin position="354"/>
        <end position="367"/>
    </location>
</feature>
<feature type="compositionally biased region" description="Polar residues" evidence="2">
    <location>
        <begin position="152"/>
        <end position="161"/>
    </location>
</feature>
<evidence type="ECO:0000313" key="4">
    <source>
        <dbReference type="EMBL" id="CAK0785237.1"/>
    </source>
</evidence>
<feature type="coiled-coil region" evidence="1">
    <location>
        <begin position="945"/>
        <end position="1043"/>
    </location>
</feature>
<dbReference type="Gene3D" id="1.10.720.30">
    <property type="entry name" value="SAP domain"/>
    <property type="match status" value="2"/>
</dbReference>
<feature type="region of interest" description="Disordered" evidence="2">
    <location>
        <begin position="905"/>
        <end position="935"/>
    </location>
</feature>
<feature type="compositionally biased region" description="Acidic residues" evidence="2">
    <location>
        <begin position="374"/>
        <end position="397"/>
    </location>
</feature>
<dbReference type="EMBL" id="CAUYUE010000012">
    <property type="protein sequence ID" value="CAK0785237.1"/>
    <property type="molecule type" value="Genomic_DNA"/>
</dbReference>
<feature type="domain" description="SAP" evidence="3">
    <location>
        <begin position="68"/>
        <end position="102"/>
    </location>
</feature>
<feature type="region of interest" description="Disordered" evidence="2">
    <location>
        <begin position="463"/>
        <end position="527"/>
    </location>
</feature>
<feature type="compositionally biased region" description="Low complexity" evidence="2">
    <location>
        <begin position="513"/>
        <end position="527"/>
    </location>
</feature>
<feature type="compositionally biased region" description="Basic and acidic residues" evidence="2">
    <location>
        <begin position="1162"/>
        <end position="1172"/>
    </location>
</feature>
<evidence type="ECO:0000256" key="1">
    <source>
        <dbReference type="SAM" id="Coils"/>
    </source>
</evidence>
<proteinExistence type="predicted"/>
<organism evidence="4 5">
    <name type="scientific">Coccomyxa viridis</name>
    <dbReference type="NCBI Taxonomy" id="1274662"/>
    <lineage>
        <taxon>Eukaryota</taxon>
        <taxon>Viridiplantae</taxon>
        <taxon>Chlorophyta</taxon>
        <taxon>core chlorophytes</taxon>
        <taxon>Trebouxiophyceae</taxon>
        <taxon>Trebouxiophyceae incertae sedis</taxon>
        <taxon>Coccomyxaceae</taxon>
        <taxon>Coccomyxa</taxon>
    </lineage>
</organism>
<comment type="caution">
    <text evidence="4">The sequence shown here is derived from an EMBL/GenBank/DDBJ whole genome shotgun (WGS) entry which is preliminary data.</text>
</comment>
<dbReference type="Proteomes" id="UP001314263">
    <property type="component" value="Unassembled WGS sequence"/>
</dbReference>
<gene>
    <name evidence="4" type="ORF">CVIRNUC_008443</name>
</gene>
<feature type="compositionally biased region" description="Polar residues" evidence="2">
    <location>
        <begin position="701"/>
        <end position="714"/>
    </location>
</feature>